<organism evidence="3 4">
    <name type="scientific">Coniochaeta ligniaria NRRL 30616</name>
    <dbReference type="NCBI Taxonomy" id="1408157"/>
    <lineage>
        <taxon>Eukaryota</taxon>
        <taxon>Fungi</taxon>
        <taxon>Dikarya</taxon>
        <taxon>Ascomycota</taxon>
        <taxon>Pezizomycotina</taxon>
        <taxon>Sordariomycetes</taxon>
        <taxon>Sordariomycetidae</taxon>
        <taxon>Coniochaetales</taxon>
        <taxon>Coniochaetaceae</taxon>
        <taxon>Coniochaeta</taxon>
    </lineage>
</organism>
<dbReference type="OrthoDB" id="2142759at2759"/>
<dbReference type="AlphaFoldDB" id="A0A1J7J5C1"/>
<protein>
    <recommendedName>
        <fullName evidence="2">HNH nuclease domain-containing protein</fullName>
    </recommendedName>
</protein>
<proteinExistence type="predicted"/>
<dbReference type="InParanoid" id="A0A1J7J5C1"/>
<accession>A0A1J7J5C1</accession>
<name>A0A1J7J5C1_9PEZI</name>
<dbReference type="InterPro" id="IPR003615">
    <property type="entry name" value="HNH_nuc"/>
</dbReference>
<keyword evidence="4" id="KW-1185">Reference proteome</keyword>
<evidence type="ECO:0000259" key="2">
    <source>
        <dbReference type="Pfam" id="PF13391"/>
    </source>
</evidence>
<feature type="domain" description="HNH nuclease" evidence="2">
    <location>
        <begin position="223"/>
        <end position="307"/>
    </location>
</feature>
<evidence type="ECO:0000313" key="4">
    <source>
        <dbReference type="Proteomes" id="UP000182658"/>
    </source>
</evidence>
<evidence type="ECO:0000256" key="1">
    <source>
        <dbReference type="SAM" id="MobiDB-lite"/>
    </source>
</evidence>
<gene>
    <name evidence="3" type="ORF">CONLIGDRAFT_718715</name>
</gene>
<feature type="compositionally biased region" description="Low complexity" evidence="1">
    <location>
        <begin position="160"/>
        <end position="178"/>
    </location>
</feature>
<dbReference type="Proteomes" id="UP000182658">
    <property type="component" value="Unassembled WGS sequence"/>
</dbReference>
<evidence type="ECO:0000313" key="3">
    <source>
        <dbReference type="EMBL" id="OIW24348.1"/>
    </source>
</evidence>
<sequence length="495" mass="54654">MSARITRAARSAGWNVHFMDSTDDYFAGIYQYEPYTCANVWKELQLCFKLDTESGDDDDDGTFAFWPQPPMSSSPATEIIFLSNNLDPDTEMPHPTEGSVLRIYLVKHYAIRCKGEHNRDTCLRVVDTPEPRMHARFLASDDPPPEDALVNSLPTRRKTLSTSRSPSKRSASGSPAKSMSGSPTKDNPEDGSADLIPRTIADDVAQRLRDAFRSNCTTYNQVCAVTGMGKPWVPTAVGLGLQACHIVPQKHYHLYPHGPGMTGFTDPWDSNVASLTTAWYATWNAKNSILLFAHIHPMFDARLFAIHPDTHLIRVFVPYDVLLPYHGKKARLNEAKPPDKRALAYHWDSCVYENMTAEAQLHPVRPASPILNRPDLLPRSGEGGDRGSSPGDPSKRPRRMAPDEGAANTVPVFGTGGGGPADDGEGFGMALTPDSTASAASFVRQRVKSEDKEWSTVRVKREWDEEDEGACLEGRGRTKRQKAVTSVLDSVETDL</sequence>
<dbReference type="Pfam" id="PF13391">
    <property type="entry name" value="HNH_2"/>
    <property type="match status" value="1"/>
</dbReference>
<feature type="region of interest" description="Disordered" evidence="1">
    <location>
        <begin position="363"/>
        <end position="433"/>
    </location>
</feature>
<reference evidence="3 4" key="1">
    <citation type="submission" date="2016-10" db="EMBL/GenBank/DDBJ databases">
        <title>Draft genome sequence of Coniochaeta ligniaria NRRL30616, a lignocellulolytic fungus for bioabatement of inhibitors in plant biomass hydrolysates.</title>
        <authorList>
            <consortium name="DOE Joint Genome Institute"/>
            <person name="Jimenez D.J."/>
            <person name="Hector R.E."/>
            <person name="Riley R."/>
            <person name="Sun H."/>
            <person name="Grigoriev I.V."/>
            <person name="Van Elsas J.D."/>
            <person name="Nichols N.N."/>
        </authorList>
    </citation>
    <scope>NUCLEOTIDE SEQUENCE [LARGE SCALE GENOMIC DNA]</scope>
    <source>
        <strain evidence="3 4">NRRL 30616</strain>
    </source>
</reference>
<dbReference type="EMBL" id="KV875104">
    <property type="protein sequence ID" value="OIW24348.1"/>
    <property type="molecule type" value="Genomic_DNA"/>
</dbReference>
<feature type="region of interest" description="Disordered" evidence="1">
    <location>
        <begin position="135"/>
        <end position="195"/>
    </location>
</feature>